<dbReference type="Ensembl" id="ENSSMRT00000010192.1">
    <property type="protein sequence ID" value="ENSSMRP00000008734.1"/>
    <property type="gene ID" value="ENSSMRG00000006991.1"/>
</dbReference>
<dbReference type="InterPro" id="IPR013087">
    <property type="entry name" value="Znf_C2H2_type"/>
</dbReference>
<evidence type="ECO:0000256" key="1">
    <source>
        <dbReference type="PROSITE-ProRule" id="PRU00042"/>
    </source>
</evidence>
<sequence length="96" mass="10790">RGRIPAPSATSPPLHRGCRSECGKAYRASRDLMRHLRRHQVEAAADVYAFPICPPSSSLWPREHEMYIDVGMYSMQVCCSSAPDEGKEDPKCITRN</sequence>
<dbReference type="PROSITE" id="PS00028">
    <property type="entry name" value="ZINC_FINGER_C2H2_1"/>
    <property type="match status" value="1"/>
</dbReference>
<reference evidence="3" key="2">
    <citation type="submission" date="2025-09" db="UniProtKB">
        <authorList>
            <consortium name="Ensembl"/>
        </authorList>
    </citation>
    <scope>IDENTIFICATION</scope>
</reference>
<evidence type="ECO:0000259" key="2">
    <source>
        <dbReference type="PROSITE" id="PS50157"/>
    </source>
</evidence>
<dbReference type="Proteomes" id="UP000694421">
    <property type="component" value="Unplaced"/>
</dbReference>
<keyword evidence="1" id="KW-0479">Metal-binding</keyword>
<protein>
    <recommendedName>
        <fullName evidence="2">C2H2-type domain-containing protein</fullName>
    </recommendedName>
</protein>
<dbReference type="AlphaFoldDB" id="A0A8D0BI76"/>
<keyword evidence="4" id="KW-1185">Reference proteome</keyword>
<keyword evidence="1" id="KW-0863">Zinc-finger</keyword>
<name>A0A8D0BI76_SALMN</name>
<keyword evidence="1" id="KW-0862">Zinc</keyword>
<evidence type="ECO:0000313" key="3">
    <source>
        <dbReference type="Ensembl" id="ENSSMRP00000008734.1"/>
    </source>
</evidence>
<accession>A0A8D0BI76</accession>
<reference evidence="3" key="1">
    <citation type="submission" date="2025-08" db="UniProtKB">
        <authorList>
            <consortium name="Ensembl"/>
        </authorList>
    </citation>
    <scope>IDENTIFICATION</scope>
</reference>
<feature type="domain" description="C2H2-type" evidence="2">
    <location>
        <begin position="16"/>
        <end position="44"/>
    </location>
</feature>
<organism evidence="3 4">
    <name type="scientific">Salvator merianae</name>
    <name type="common">Argentine black and white tegu</name>
    <name type="synonym">Tupinambis merianae</name>
    <dbReference type="NCBI Taxonomy" id="96440"/>
    <lineage>
        <taxon>Eukaryota</taxon>
        <taxon>Metazoa</taxon>
        <taxon>Chordata</taxon>
        <taxon>Craniata</taxon>
        <taxon>Vertebrata</taxon>
        <taxon>Euteleostomi</taxon>
        <taxon>Lepidosauria</taxon>
        <taxon>Squamata</taxon>
        <taxon>Bifurcata</taxon>
        <taxon>Unidentata</taxon>
        <taxon>Episquamata</taxon>
        <taxon>Laterata</taxon>
        <taxon>Teiioidea</taxon>
        <taxon>Teiidae</taxon>
        <taxon>Salvator</taxon>
    </lineage>
</organism>
<proteinExistence type="predicted"/>
<dbReference type="PROSITE" id="PS50157">
    <property type="entry name" value="ZINC_FINGER_C2H2_2"/>
    <property type="match status" value="1"/>
</dbReference>
<evidence type="ECO:0000313" key="4">
    <source>
        <dbReference type="Proteomes" id="UP000694421"/>
    </source>
</evidence>
<dbReference type="GO" id="GO:0008270">
    <property type="term" value="F:zinc ion binding"/>
    <property type="evidence" value="ECO:0007669"/>
    <property type="project" value="UniProtKB-KW"/>
</dbReference>